<evidence type="ECO:0000313" key="3">
    <source>
        <dbReference type="EMBL" id="TSJ41339.1"/>
    </source>
</evidence>
<evidence type="ECO:0000256" key="1">
    <source>
        <dbReference type="ARBA" id="ARBA00006817"/>
    </source>
</evidence>
<dbReference type="OrthoDB" id="384974at2"/>
<evidence type="ECO:0000313" key="4">
    <source>
        <dbReference type="Proteomes" id="UP000316008"/>
    </source>
</evidence>
<protein>
    <submittedName>
        <fullName evidence="3">Polyketide cyclase</fullName>
    </submittedName>
</protein>
<dbReference type="SUPFAM" id="SSF55961">
    <property type="entry name" value="Bet v1-like"/>
    <property type="match status" value="1"/>
</dbReference>
<comment type="caution">
    <text evidence="3">The sequence shown here is derived from an EMBL/GenBank/DDBJ whole genome shotgun (WGS) entry which is preliminary data.</text>
</comment>
<dbReference type="Pfam" id="PF08327">
    <property type="entry name" value="AHSA1"/>
    <property type="match status" value="1"/>
</dbReference>
<dbReference type="InterPro" id="IPR023393">
    <property type="entry name" value="START-like_dom_sf"/>
</dbReference>
<dbReference type="RefSeq" id="WP_144334151.1">
    <property type="nucleotide sequence ID" value="NZ_VLPL01000008.1"/>
</dbReference>
<dbReference type="Proteomes" id="UP000316008">
    <property type="component" value="Unassembled WGS sequence"/>
</dbReference>
<feature type="domain" description="Activator of Hsp90 ATPase homologue 1/2-like C-terminal" evidence="2">
    <location>
        <begin position="16"/>
        <end position="143"/>
    </location>
</feature>
<evidence type="ECO:0000259" key="2">
    <source>
        <dbReference type="Pfam" id="PF08327"/>
    </source>
</evidence>
<organism evidence="3 4">
    <name type="scientific">Fluviicola chungangensis</name>
    <dbReference type="NCBI Taxonomy" id="2597671"/>
    <lineage>
        <taxon>Bacteria</taxon>
        <taxon>Pseudomonadati</taxon>
        <taxon>Bacteroidota</taxon>
        <taxon>Flavobacteriia</taxon>
        <taxon>Flavobacteriales</taxon>
        <taxon>Crocinitomicaceae</taxon>
        <taxon>Fluviicola</taxon>
    </lineage>
</organism>
<sequence length="154" mass="18203">MENTKNRDLYITATFNAPLVLVWEAWTNADKIVHWWGPDGFTTTIHQMDFREDGEWKLTLHGPDGTNYPNRSIYREIIPLKKIGFEHFNPHFMTTVLFESVEDGTEIQWHMLFDSEEQYDLIVKAHKADEGQKQNIERLNTYIQQLLDEGKFQS</sequence>
<keyword evidence="4" id="KW-1185">Reference proteome</keyword>
<dbReference type="InterPro" id="IPR013538">
    <property type="entry name" value="ASHA1/2-like_C"/>
</dbReference>
<proteinExistence type="inferred from homology"/>
<name>A0A556MNQ6_9FLAO</name>
<dbReference type="Gene3D" id="3.30.530.20">
    <property type="match status" value="1"/>
</dbReference>
<dbReference type="EMBL" id="VLPL01000008">
    <property type="protein sequence ID" value="TSJ41339.1"/>
    <property type="molecule type" value="Genomic_DNA"/>
</dbReference>
<dbReference type="AlphaFoldDB" id="A0A556MNQ6"/>
<gene>
    <name evidence="3" type="ORF">FO442_15620</name>
</gene>
<reference evidence="3 4" key="1">
    <citation type="submission" date="2019-07" db="EMBL/GenBank/DDBJ databases">
        <authorList>
            <person name="Huq M.A."/>
        </authorList>
    </citation>
    <scope>NUCLEOTIDE SEQUENCE [LARGE SCALE GENOMIC DNA]</scope>
    <source>
        <strain evidence="3 4">MAH-3</strain>
    </source>
</reference>
<accession>A0A556MNQ6</accession>
<comment type="similarity">
    <text evidence="1">Belongs to the AHA1 family.</text>
</comment>